<evidence type="ECO:0000259" key="3">
    <source>
        <dbReference type="PROSITE" id="PS50110"/>
    </source>
</evidence>
<organism evidence="4 5">
    <name type="scientific">Candidatus Jacksonbacteria bacterium RIFCSPLOWO2_02_FULL_44_20</name>
    <dbReference type="NCBI Taxonomy" id="1798460"/>
    <lineage>
        <taxon>Bacteria</taxon>
        <taxon>Candidatus Jacksoniibacteriota</taxon>
    </lineage>
</organism>
<protein>
    <recommendedName>
        <fullName evidence="3">Response regulatory domain-containing protein</fullName>
    </recommendedName>
</protein>
<dbReference type="PANTHER" id="PTHR44591">
    <property type="entry name" value="STRESS RESPONSE REGULATOR PROTEIN 1"/>
    <property type="match status" value="1"/>
</dbReference>
<evidence type="ECO:0000256" key="2">
    <source>
        <dbReference type="PROSITE-ProRule" id="PRU00169"/>
    </source>
</evidence>
<comment type="caution">
    <text evidence="4">The sequence shown here is derived from an EMBL/GenBank/DDBJ whole genome shotgun (WGS) entry which is preliminary data.</text>
</comment>
<keyword evidence="1 2" id="KW-0597">Phosphoprotein</keyword>
<dbReference type="EMBL" id="MHJU01000039">
    <property type="protein sequence ID" value="OGY72268.1"/>
    <property type="molecule type" value="Genomic_DNA"/>
</dbReference>
<dbReference type="PANTHER" id="PTHR44591:SF3">
    <property type="entry name" value="RESPONSE REGULATORY DOMAIN-CONTAINING PROTEIN"/>
    <property type="match status" value="1"/>
</dbReference>
<evidence type="ECO:0000313" key="5">
    <source>
        <dbReference type="Proteomes" id="UP000178315"/>
    </source>
</evidence>
<dbReference type="PROSITE" id="PS50110">
    <property type="entry name" value="RESPONSE_REGULATORY"/>
    <property type="match status" value="1"/>
</dbReference>
<dbReference type="AlphaFoldDB" id="A0A1G2A5X3"/>
<dbReference type="Gene3D" id="3.40.50.2300">
    <property type="match status" value="1"/>
</dbReference>
<dbReference type="SMART" id="SM00448">
    <property type="entry name" value="REC"/>
    <property type="match status" value="1"/>
</dbReference>
<evidence type="ECO:0000313" key="4">
    <source>
        <dbReference type="EMBL" id="OGY72268.1"/>
    </source>
</evidence>
<sequence>MYKVLFVDDHKPFLEMYSLKFSQSGFETAVCQDSSKVLELARQTRPDIIFLDLVMGKHDGIEVLKQLKSTLETKWIPVVMFSNIDNAADRDLCIKNGASHYLVKIRFTPTELAEYARKVLTLM</sequence>
<proteinExistence type="predicted"/>
<dbReference type="Pfam" id="PF00072">
    <property type="entry name" value="Response_reg"/>
    <property type="match status" value="1"/>
</dbReference>
<dbReference type="SUPFAM" id="SSF52172">
    <property type="entry name" value="CheY-like"/>
    <property type="match status" value="1"/>
</dbReference>
<dbReference type="InterPro" id="IPR050595">
    <property type="entry name" value="Bact_response_regulator"/>
</dbReference>
<dbReference type="InterPro" id="IPR001789">
    <property type="entry name" value="Sig_transdc_resp-reg_receiver"/>
</dbReference>
<dbReference type="Proteomes" id="UP000178315">
    <property type="component" value="Unassembled WGS sequence"/>
</dbReference>
<feature type="domain" description="Response regulatory" evidence="3">
    <location>
        <begin position="3"/>
        <end position="119"/>
    </location>
</feature>
<evidence type="ECO:0000256" key="1">
    <source>
        <dbReference type="ARBA" id="ARBA00022553"/>
    </source>
</evidence>
<reference evidence="4 5" key="1">
    <citation type="journal article" date="2016" name="Nat. Commun.">
        <title>Thousands of microbial genomes shed light on interconnected biogeochemical processes in an aquifer system.</title>
        <authorList>
            <person name="Anantharaman K."/>
            <person name="Brown C.T."/>
            <person name="Hug L.A."/>
            <person name="Sharon I."/>
            <person name="Castelle C.J."/>
            <person name="Probst A.J."/>
            <person name="Thomas B.C."/>
            <person name="Singh A."/>
            <person name="Wilkins M.J."/>
            <person name="Karaoz U."/>
            <person name="Brodie E.L."/>
            <person name="Williams K.H."/>
            <person name="Hubbard S.S."/>
            <person name="Banfield J.F."/>
        </authorList>
    </citation>
    <scope>NUCLEOTIDE SEQUENCE [LARGE SCALE GENOMIC DNA]</scope>
</reference>
<feature type="modified residue" description="4-aspartylphosphate" evidence="2">
    <location>
        <position position="52"/>
    </location>
</feature>
<name>A0A1G2A5X3_9BACT</name>
<gene>
    <name evidence="4" type="ORF">A3H61_01475</name>
</gene>
<accession>A0A1G2A5X3</accession>
<dbReference type="GO" id="GO:0000160">
    <property type="term" value="P:phosphorelay signal transduction system"/>
    <property type="evidence" value="ECO:0007669"/>
    <property type="project" value="InterPro"/>
</dbReference>
<dbReference type="InterPro" id="IPR011006">
    <property type="entry name" value="CheY-like_superfamily"/>
</dbReference>